<dbReference type="Gene3D" id="2.130.10.10">
    <property type="entry name" value="YVTN repeat-like/Quinoprotein amine dehydrogenase"/>
    <property type="match status" value="1"/>
</dbReference>
<dbReference type="InterPro" id="IPR015943">
    <property type="entry name" value="WD40/YVTN_repeat-like_dom_sf"/>
</dbReference>
<dbReference type="OrthoDB" id="10006285at2759"/>
<feature type="compositionally biased region" description="Polar residues" evidence="1">
    <location>
        <begin position="380"/>
        <end position="394"/>
    </location>
</feature>
<feature type="compositionally biased region" description="Low complexity" evidence="1">
    <location>
        <begin position="197"/>
        <end position="213"/>
    </location>
</feature>
<name>A0A9N8DZM4_9STRA</name>
<dbReference type="InterPro" id="IPR011045">
    <property type="entry name" value="N2O_reductase_N"/>
</dbReference>
<feature type="signal peptide" evidence="2">
    <location>
        <begin position="1"/>
        <end position="19"/>
    </location>
</feature>
<evidence type="ECO:0000256" key="1">
    <source>
        <dbReference type="SAM" id="MobiDB-lite"/>
    </source>
</evidence>
<proteinExistence type="predicted"/>
<dbReference type="Proteomes" id="UP001153069">
    <property type="component" value="Unassembled WGS sequence"/>
</dbReference>
<keyword evidence="2" id="KW-0732">Signal</keyword>
<dbReference type="EMBL" id="CAICTM010000474">
    <property type="protein sequence ID" value="CAB9511230.1"/>
    <property type="molecule type" value="Genomic_DNA"/>
</dbReference>
<dbReference type="Pfam" id="PF10282">
    <property type="entry name" value="Lactonase"/>
    <property type="match status" value="1"/>
</dbReference>
<protein>
    <submittedName>
        <fullName evidence="3">3-carboxymuconate cyclase</fullName>
    </submittedName>
</protein>
<evidence type="ECO:0000313" key="4">
    <source>
        <dbReference type="Proteomes" id="UP001153069"/>
    </source>
</evidence>
<sequence length="805" mass="83958">MKTSLSLATLTVLLGCSTAVGHGLRHGASSQRKLDQNFPFTRRVPGSQCPCFTFEDLQSSFGGVPVDVCSAPFAAQTGFPWGGLIAESSSQRDLRACAGRFCTGSTNTCIYRDASRGIEESRDGISDTEEAECILNLQSFCSGFQTLKTDPPTQAPETPSPTTKAPTQAPETPNPTTNPPTRAPETPSPTTKPPTQAPQTPSPTTKTPSQAPETPNPTTNPPTQAPETPSPTTNPPTSQSSATTPAPSAATLEPSTPLISREDLTSSQLGTEQLDLLEIVYLAFGAGNCGEVVTSNPPFLRSFLCTKGAQYKALIQTTGNVQLGIEVASLNPEMTVHQSLCSRDPAIGLSFAECNTRLESFFSTGFQPTSGPSSSSTLTEQPSTQDPVTGTSASLAPATADPSSQGPITETPSNPVDPSSGAVAPTSHVFTMTNAKTMNEVLMFSRDDQNGTIHFIRSFPTGGKGGAAQEGPNDPLASQDSLIVTTNDECILAVNAGSDSVTSFAVKPNELVAAGVYNTSGAFPLSVAENADLVYVLNAGGDGSITGFIKDHSCTLTPVAGSTVSLNITDGQNPPFFLVAPAQIGFTPDGSHLVVLIKGTTEGSILLYPIDYTTGLLGEPTRTRSVGFTPFAFEFDDQGNLLVTEAFGTAARVPAVQGPTLNAGGVSSYEINSATGELTNITSSEGTLQTATCWIRRHAESGCAYTTNNGNANSLSSLRVDAYSGEVGLVQPVAAILDAPLDMSIVDEFLYVLSTGHRSDGQPSIHIFEITPSSCDIDLVEIVTDNIPHENVTVFGVVGMAATMM</sequence>
<accession>A0A9N8DZM4</accession>
<dbReference type="InterPro" id="IPR019405">
    <property type="entry name" value="Lactonase_7-beta_prop"/>
</dbReference>
<reference evidence="3" key="1">
    <citation type="submission" date="2020-06" db="EMBL/GenBank/DDBJ databases">
        <authorList>
            <consortium name="Plant Systems Biology data submission"/>
        </authorList>
    </citation>
    <scope>NUCLEOTIDE SEQUENCE</scope>
    <source>
        <strain evidence="3">D6</strain>
    </source>
</reference>
<feature type="compositionally biased region" description="Pro residues" evidence="1">
    <location>
        <begin position="214"/>
        <end position="234"/>
    </location>
</feature>
<keyword evidence="4" id="KW-1185">Reference proteome</keyword>
<feature type="compositionally biased region" description="Low complexity" evidence="1">
    <location>
        <begin position="365"/>
        <end position="379"/>
    </location>
</feature>
<gene>
    <name evidence="3" type="ORF">SEMRO_475_G150360.1</name>
</gene>
<feature type="compositionally biased region" description="Low complexity" evidence="1">
    <location>
        <begin position="235"/>
        <end position="257"/>
    </location>
</feature>
<evidence type="ECO:0000256" key="2">
    <source>
        <dbReference type="SAM" id="SignalP"/>
    </source>
</evidence>
<evidence type="ECO:0000313" key="3">
    <source>
        <dbReference type="EMBL" id="CAB9511230.1"/>
    </source>
</evidence>
<dbReference type="SUPFAM" id="SSF50974">
    <property type="entry name" value="Nitrous oxide reductase, N-terminal domain"/>
    <property type="match status" value="1"/>
</dbReference>
<dbReference type="AlphaFoldDB" id="A0A9N8DZM4"/>
<feature type="region of interest" description="Disordered" evidence="1">
    <location>
        <begin position="145"/>
        <end position="260"/>
    </location>
</feature>
<feature type="compositionally biased region" description="Pro residues" evidence="1">
    <location>
        <begin position="172"/>
        <end position="196"/>
    </location>
</feature>
<organism evidence="3 4">
    <name type="scientific">Seminavis robusta</name>
    <dbReference type="NCBI Taxonomy" id="568900"/>
    <lineage>
        <taxon>Eukaryota</taxon>
        <taxon>Sar</taxon>
        <taxon>Stramenopiles</taxon>
        <taxon>Ochrophyta</taxon>
        <taxon>Bacillariophyta</taxon>
        <taxon>Bacillariophyceae</taxon>
        <taxon>Bacillariophycidae</taxon>
        <taxon>Naviculales</taxon>
        <taxon>Naviculaceae</taxon>
        <taxon>Seminavis</taxon>
    </lineage>
</organism>
<comment type="caution">
    <text evidence="3">The sequence shown here is derived from an EMBL/GenBank/DDBJ whole genome shotgun (WGS) entry which is preliminary data.</text>
</comment>
<feature type="chain" id="PRO_5040247996" evidence="2">
    <location>
        <begin position="20"/>
        <end position="805"/>
    </location>
</feature>
<dbReference type="PROSITE" id="PS51257">
    <property type="entry name" value="PROKAR_LIPOPROTEIN"/>
    <property type="match status" value="1"/>
</dbReference>
<feature type="compositionally biased region" description="Polar residues" evidence="1">
    <location>
        <begin position="401"/>
        <end position="417"/>
    </location>
</feature>
<dbReference type="PRINTS" id="PR01217">
    <property type="entry name" value="PRICHEXTENSN"/>
</dbReference>
<feature type="compositionally biased region" description="Polar residues" evidence="1">
    <location>
        <begin position="145"/>
        <end position="165"/>
    </location>
</feature>
<feature type="region of interest" description="Disordered" evidence="1">
    <location>
        <begin position="365"/>
        <end position="425"/>
    </location>
</feature>